<reference evidence="2 3" key="1">
    <citation type="submission" date="2020-02" db="EMBL/GenBank/DDBJ databases">
        <title>Draft genome sequence of Haematococcus lacustris strain NIES-144.</title>
        <authorList>
            <person name="Morimoto D."/>
            <person name="Nakagawa S."/>
            <person name="Yoshida T."/>
            <person name="Sawayama S."/>
        </authorList>
    </citation>
    <scope>NUCLEOTIDE SEQUENCE [LARGE SCALE GENOMIC DNA]</scope>
    <source>
        <strain evidence="2 3">NIES-144</strain>
    </source>
</reference>
<organism evidence="2 3">
    <name type="scientific">Haematococcus lacustris</name>
    <name type="common">Green alga</name>
    <name type="synonym">Haematococcus pluvialis</name>
    <dbReference type="NCBI Taxonomy" id="44745"/>
    <lineage>
        <taxon>Eukaryota</taxon>
        <taxon>Viridiplantae</taxon>
        <taxon>Chlorophyta</taxon>
        <taxon>core chlorophytes</taxon>
        <taxon>Chlorophyceae</taxon>
        <taxon>CS clade</taxon>
        <taxon>Chlamydomonadales</taxon>
        <taxon>Haematococcaceae</taxon>
        <taxon>Haematococcus</taxon>
    </lineage>
</organism>
<dbReference type="Proteomes" id="UP000485058">
    <property type="component" value="Unassembled WGS sequence"/>
</dbReference>
<feature type="coiled-coil region" evidence="1">
    <location>
        <begin position="1"/>
        <end position="60"/>
    </location>
</feature>
<proteinExistence type="predicted"/>
<evidence type="ECO:0000313" key="2">
    <source>
        <dbReference type="EMBL" id="GFH18563.1"/>
    </source>
</evidence>
<evidence type="ECO:0000256" key="1">
    <source>
        <dbReference type="SAM" id="Coils"/>
    </source>
</evidence>
<sequence>LAAAEALVAQLRVRCSQLESQVEAQGEGISSQAATIIGLHKALQQRFDALEDALASREAEDLEAPATPPPGLSPALEQRLAQLELAAVKAHC</sequence>
<dbReference type="AlphaFoldDB" id="A0A699Z7G4"/>
<protein>
    <submittedName>
        <fullName evidence="2">Uncharacterized protein</fullName>
    </submittedName>
</protein>
<keyword evidence="1" id="KW-0175">Coiled coil</keyword>
<feature type="non-terminal residue" evidence="2">
    <location>
        <position position="1"/>
    </location>
</feature>
<keyword evidence="3" id="KW-1185">Reference proteome</keyword>
<dbReference type="EMBL" id="BLLF01001320">
    <property type="protein sequence ID" value="GFH18563.1"/>
    <property type="molecule type" value="Genomic_DNA"/>
</dbReference>
<evidence type="ECO:0000313" key="3">
    <source>
        <dbReference type="Proteomes" id="UP000485058"/>
    </source>
</evidence>
<accession>A0A699Z7G4</accession>
<gene>
    <name evidence="2" type="ORF">HaLaN_15389</name>
</gene>
<name>A0A699Z7G4_HAELA</name>
<comment type="caution">
    <text evidence="2">The sequence shown here is derived from an EMBL/GenBank/DDBJ whole genome shotgun (WGS) entry which is preliminary data.</text>
</comment>